<name>A0ABT0HUM4_9BACT</name>
<dbReference type="PROSITE" id="PS51257">
    <property type="entry name" value="PROKAR_LIPOPROTEIN"/>
    <property type="match status" value="1"/>
</dbReference>
<gene>
    <name evidence="1" type="ORF">M0L20_28565</name>
</gene>
<evidence type="ECO:0008006" key="3">
    <source>
        <dbReference type="Google" id="ProtNLM"/>
    </source>
</evidence>
<keyword evidence="2" id="KW-1185">Reference proteome</keyword>
<sequence>MLLHRAYCNICIGLLLTSVVVLMGGCDPLTRGPEAGFGGNASIKGIVTIDDIQTGQKIPVSNAIVRLGFNNSDSTANQLSTTTNAGGYYEFTRLQGGLGDKATYYLTCINSRKELTSSITYIKMDSVQFQERTEQVTKDLHLQAKAGLFSLVGSAQINDVLTGKTTKQSGVQILLKRQTTIADRTGYVVLTDALGNFLIPNLVPEKYTLDYKFASPFNGDSLRYSATYSFTTTSPLTTTASIAPIPSLSSSTTIVNSIGTTPKVQFEAGLATLTLRSEGDLILLVVDTDGVPQPSLTYSLYANKTLFDTYKDGTHSIATGTTNAYGRALIRNLVDNKTYYLRVYDDAKAPKLSKEEKITASSPTSKTITVE</sequence>
<evidence type="ECO:0000313" key="1">
    <source>
        <dbReference type="EMBL" id="MCK8495853.1"/>
    </source>
</evidence>
<dbReference type="Proteomes" id="UP001202180">
    <property type="component" value="Unassembled WGS sequence"/>
</dbReference>
<dbReference type="EMBL" id="JALPRF010000012">
    <property type="protein sequence ID" value="MCK8495853.1"/>
    <property type="molecule type" value="Genomic_DNA"/>
</dbReference>
<accession>A0ABT0HUM4</accession>
<organism evidence="1 2">
    <name type="scientific">Spirosoma liriopis</name>
    <dbReference type="NCBI Taxonomy" id="2937440"/>
    <lineage>
        <taxon>Bacteria</taxon>
        <taxon>Pseudomonadati</taxon>
        <taxon>Bacteroidota</taxon>
        <taxon>Cytophagia</taxon>
        <taxon>Cytophagales</taxon>
        <taxon>Cytophagaceae</taxon>
        <taxon>Spirosoma</taxon>
    </lineage>
</organism>
<comment type="caution">
    <text evidence="1">The sequence shown here is derived from an EMBL/GenBank/DDBJ whole genome shotgun (WGS) entry which is preliminary data.</text>
</comment>
<evidence type="ECO:0000313" key="2">
    <source>
        <dbReference type="Proteomes" id="UP001202180"/>
    </source>
</evidence>
<protein>
    <recommendedName>
        <fullName evidence="3">Carboxypeptidase regulatory-like domain-containing protein</fullName>
    </recommendedName>
</protein>
<proteinExistence type="predicted"/>
<reference evidence="1 2" key="1">
    <citation type="submission" date="2022-04" db="EMBL/GenBank/DDBJ databases">
        <title>Spirosoma sp. strain RP8 genome sequencing and assembly.</title>
        <authorList>
            <person name="Jung Y."/>
        </authorList>
    </citation>
    <scope>NUCLEOTIDE SEQUENCE [LARGE SCALE GENOMIC DNA]</scope>
    <source>
        <strain evidence="1 2">RP8</strain>
    </source>
</reference>
<dbReference type="RefSeq" id="WP_248480633.1">
    <property type="nucleotide sequence ID" value="NZ_JALPRF010000012.1"/>
</dbReference>